<evidence type="ECO:0000313" key="2">
    <source>
        <dbReference type="Proteomes" id="UP000317374"/>
    </source>
</evidence>
<gene>
    <name evidence="1" type="ORF">SB6422_04597</name>
</gene>
<dbReference type="Proteomes" id="UP000317374">
    <property type="component" value="Unassembled WGS sequence"/>
</dbReference>
<sequence length="97" mass="11391">MSVFSDISEYVWDLLNDGKKLGISIGEETISDLILIEIARRDYNYLTIRKTAKDKESESGTDWEWWIGSIKNGWVRYAIQAKKWITINIHIKRLNTK</sequence>
<evidence type="ECO:0000313" key="1">
    <source>
        <dbReference type="EMBL" id="VUS36455.1"/>
    </source>
</evidence>
<accession>A0A564HW35</accession>
<dbReference type="EMBL" id="CABGGW010000005">
    <property type="protein sequence ID" value="VUS36455.1"/>
    <property type="molecule type" value="Genomic_DNA"/>
</dbReference>
<reference evidence="1 2" key="1">
    <citation type="submission" date="2019-07" db="EMBL/GenBank/DDBJ databases">
        <authorList>
            <person name="Brisse S."/>
            <person name="Rodrigues C."/>
            <person name="Thorpe H."/>
        </authorList>
    </citation>
    <scope>NUCLEOTIDE SEQUENCE [LARGE SCALE GENOMIC DNA]</scope>
    <source>
        <strain evidence="1">SB6422</strain>
    </source>
</reference>
<protein>
    <submittedName>
        <fullName evidence="1">Uncharacterized protein</fullName>
    </submittedName>
</protein>
<dbReference type="OrthoDB" id="4555101at2"/>
<dbReference type="AlphaFoldDB" id="A0A564HW35"/>
<name>A0A564HW35_9ENTR</name>
<organism evidence="1 2">
    <name type="scientific">Klebsiella huaxiensis</name>
    <dbReference type="NCBI Taxonomy" id="2153354"/>
    <lineage>
        <taxon>Bacteria</taxon>
        <taxon>Pseudomonadati</taxon>
        <taxon>Pseudomonadota</taxon>
        <taxon>Gammaproteobacteria</taxon>
        <taxon>Enterobacterales</taxon>
        <taxon>Enterobacteriaceae</taxon>
        <taxon>Klebsiella/Raoultella group</taxon>
        <taxon>Klebsiella</taxon>
    </lineage>
</organism>
<proteinExistence type="predicted"/>